<gene>
    <name evidence="2" type="ORF">SAMN06296010_3468</name>
</gene>
<sequence length="108" mass="11510">MSRARRIVAASALLVITLLGLIVVATQIPEIYYLPPVDDGYASKHVAVFMPAMVGTVVVAIAALALLVHLVAVIRRPMPRWCWVVAVALAIITVVAAVLVSTADHPVY</sequence>
<feature type="transmembrane region" description="Helical" evidence="1">
    <location>
        <begin position="81"/>
        <end position="103"/>
    </location>
</feature>
<feature type="transmembrane region" description="Helical" evidence="1">
    <location>
        <begin position="49"/>
        <end position="74"/>
    </location>
</feature>
<evidence type="ECO:0000313" key="2">
    <source>
        <dbReference type="EMBL" id="SMG49990.1"/>
    </source>
</evidence>
<keyword evidence="1" id="KW-0472">Membrane</keyword>
<evidence type="ECO:0000256" key="1">
    <source>
        <dbReference type="SAM" id="Phobius"/>
    </source>
</evidence>
<keyword evidence="1" id="KW-0812">Transmembrane</keyword>
<name>A0A1X7L8B7_9MICO</name>
<keyword evidence="3" id="KW-1185">Reference proteome</keyword>
<dbReference type="AlphaFoldDB" id="A0A1X7L8B7"/>
<evidence type="ECO:0000313" key="3">
    <source>
        <dbReference type="Proteomes" id="UP000193244"/>
    </source>
</evidence>
<accession>A0A1X7L8B7</accession>
<dbReference type="Proteomes" id="UP000193244">
    <property type="component" value="Unassembled WGS sequence"/>
</dbReference>
<dbReference type="EMBL" id="FXAY01000008">
    <property type="protein sequence ID" value="SMG49990.1"/>
    <property type="molecule type" value="Genomic_DNA"/>
</dbReference>
<proteinExistence type="predicted"/>
<reference evidence="3" key="1">
    <citation type="submission" date="2017-04" db="EMBL/GenBank/DDBJ databases">
        <authorList>
            <person name="Varghese N."/>
            <person name="Submissions S."/>
        </authorList>
    </citation>
    <scope>NUCLEOTIDE SEQUENCE [LARGE SCALE GENOMIC DNA]</scope>
    <source>
        <strain evidence="3">VKM Ac-2510</strain>
    </source>
</reference>
<protein>
    <submittedName>
        <fullName evidence="2">Uncharacterized protein</fullName>
    </submittedName>
</protein>
<organism evidence="2 3">
    <name type="scientific">Agreia pratensis</name>
    <dbReference type="NCBI Taxonomy" id="150121"/>
    <lineage>
        <taxon>Bacteria</taxon>
        <taxon>Bacillati</taxon>
        <taxon>Actinomycetota</taxon>
        <taxon>Actinomycetes</taxon>
        <taxon>Micrococcales</taxon>
        <taxon>Microbacteriaceae</taxon>
        <taxon>Agreia</taxon>
    </lineage>
</organism>
<dbReference type="RefSeq" id="WP_085488359.1">
    <property type="nucleotide sequence ID" value="NZ_FXAY01000008.1"/>
</dbReference>
<keyword evidence="1" id="KW-1133">Transmembrane helix</keyword>